<gene>
    <name evidence="2" type="ORF">ACFFX0_32950</name>
</gene>
<evidence type="ECO:0000313" key="3">
    <source>
        <dbReference type="Proteomes" id="UP001589575"/>
    </source>
</evidence>
<reference evidence="2 3" key="1">
    <citation type="submission" date="2024-09" db="EMBL/GenBank/DDBJ databases">
        <authorList>
            <person name="Sun Q."/>
            <person name="Mori K."/>
        </authorList>
    </citation>
    <scope>NUCLEOTIDE SEQUENCE [LARGE SCALE GENOMIC DNA]</scope>
    <source>
        <strain evidence="2 3">CCM 7609</strain>
    </source>
</reference>
<accession>A0ABV5G9T0</accession>
<comment type="caution">
    <text evidence="2">The sequence shown here is derived from an EMBL/GenBank/DDBJ whole genome shotgun (WGS) entry which is preliminary data.</text>
</comment>
<proteinExistence type="predicted"/>
<feature type="compositionally biased region" description="Low complexity" evidence="1">
    <location>
        <begin position="54"/>
        <end position="74"/>
    </location>
</feature>
<evidence type="ECO:0008006" key="4">
    <source>
        <dbReference type="Google" id="ProtNLM"/>
    </source>
</evidence>
<organism evidence="2 3">
    <name type="scientific">Citricoccus parietis</name>
    <dbReference type="NCBI Taxonomy" id="592307"/>
    <lineage>
        <taxon>Bacteria</taxon>
        <taxon>Bacillati</taxon>
        <taxon>Actinomycetota</taxon>
        <taxon>Actinomycetes</taxon>
        <taxon>Micrococcales</taxon>
        <taxon>Micrococcaceae</taxon>
        <taxon>Citricoccus</taxon>
    </lineage>
</organism>
<sequence>MDRHPRCGQGALTALALTMITLRSTTPHMAIRVSGMMQGLGYGLGSAGTFITVRSSPPRGPSGRRPGCSPPLGSVPRPSAGWRAGTGRSRGSQPASCLSGLVFSRVRVGAGRADTHRNSTQNPEWPAWDRIGLSWENGRDG</sequence>
<protein>
    <recommendedName>
        <fullName evidence="4">MFS transporter</fullName>
    </recommendedName>
</protein>
<dbReference type="EMBL" id="JBHMFI010000023">
    <property type="protein sequence ID" value="MFB9075716.1"/>
    <property type="molecule type" value="Genomic_DNA"/>
</dbReference>
<dbReference type="Proteomes" id="UP001589575">
    <property type="component" value="Unassembled WGS sequence"/>
</dbReference>
<evidence type="ECO:0000256" key="1">
    <source>
        <dbReference type="SAM" id="MobiDB-lite"/>
    </source>
</evidence>
<feature type="region of interest" description="Disordered" evidence="1">
    <location>
        <begin position="53"/>
        <end position="96"/>
    </location>
</feature>
<evidence type="ECO:0000313" key="2">
    <source>
        <dbReference type="EMBL" id="MFB9075716.1"/>
    </source>
</evidence>
<keyword evidence="3" id="KW-1185">Reference proteome</keyword>
<name>A0ABV5G9T0_9MICC</name>